<reference evidence="1" key="1">
    <citation type="journal article" date="2020" name="Stud. Mycol.">
        <title>101 Dothideomycetes genomes: a test case for predicting lifestyles and emergence of pathogens.</title>
        <authorList>
            <person name="Haridas S."/>
            <person name="Albert R."/>
            <person name="Binder M."/>
            <person name="Bloem J."/>
            <person name="Labutti K."/>
            <person name="Salamov A."/>
            <person name="Andreopoulos B."/>
            <person name="Baker S."/>
            <person name="Barry K."/>
            <person name="Bills G."/>
            <person name="Bluhm B."/>
            <person name="Cannon C."/>
            <person name="Castanera R."/>
            <person name="Culley D."/>
            <person name="Daum C."/>
            <person name="Ezra D."/>
            <person name="Gonzalez J."/>
            <person name="Henrissat B."/>
            <person name="Kuo A."/>
            <person name="Liang C."/>
            <person name="Lipzen A."/>
            <person name="Lutzoni F."/>
            <person name="Magnuson J."/>
            <person name="Mondo S."/>
            <person name="Nolan M."/>
            <person name="Ohm R."/>
            <person name="Pangilinan J."/>
            <person name="Park H.-J."/>
            <person name="Ramirez L."/>
            <person name="Alfaro M."/>
            <person name="Sun H."/>
            <person name="Tritt A."/>
            <person name="Yoshinaga Y."/>
            <person name="Zwiers L.-H."/>
            <person name="Turgeon B."/>
            <person name="Goodwin S."/>
            <person name="Spatafora J."/>
            <person name="Crous P."/>
            <person name="Grigoriev I."/>
        </authorList>
    </citation>
    <scope>NUCLEOTIDE SEQUENCE</scope>
    <source>
        <strain evidence="1">CBS 121739</strain>
    </source>
</reference>
<dbReference type="GeneID" id="54484262"/>
<dbReference type="Gene3D" id="2.60.120.200">
    <property type="match status" value="1"/>
</dbReference>
<protein>
    <submittedName>
        <fullName evidence="1">Uncharacterized protein</fullName>
    </submittedName>
</protein>
<dbReference type="EMBL" id="ML996566">
    <property type="protein sequence ID" value="KAF2761576.1"/>
    <property type="molecule type" value="Genomic_DNA"/>
</dbReference>
<evidence type="ECO:0000313" key="1">
    <source>
        <dbReference type="EMBL" id="KAF2761576.1"/>
    </source>
</evidence>
<evidence type="ECO:0000313" key="2">
    <source>
        <dbReference type="Proteomes" id="UP000799437"/>
    </source>
</evidence>
<keyword evidence="2" id="KW-1185">Reference proteome</keyword>
<name>A0A6A6WHV3_9PEZI</name>
<gene>
    <name evidence="1" type="ORF">EJ05DRAFT_472557</name>
</gene>
<dbReference type="AlphaFoldDB" id="A0A6A6WHV3"/>
<dbReference type="InterPro" id="IPR009784">
    <property type="entry name" value="DUF1349"/>
</dbReference>
<organism evidence="1 2">
    <name type="scientific">Pseudovirgaria hyperparasitica</name>
    <dbReference type="NCBI Taxonomy" id="470096"/>
    <lineage>
        <taxon>Eukaryota</taxon>
        <taxon>Fungi</taxon>
        <taxon>Dikarya</taxon>
        <taxon>Ascomycota</taxon>
        <taxon>Pezizomycotina</taxon>
        <taxon>Dothideomycetes</taxon>
        <taxon>Dothideomycetes incertae sedis</taxon>
        <taxon>Acrospermales</taxon>
        <taxon>Acrospermaceae</taxon>
        <taxon>Pseudovirgaria</taxon>
    </lineage>
</organism>
<dbReference type="PANTHER" id="PTHR35332:SF2">
    <property type="entry name" value="REGULATION OF ENOLASE PROTEIN 1"/>
    <property type="match status" value="1"/>
</dbReference>
<dbReference type="OrthoDB" id="42525at2759"/>
<proteinExistence type="predicted"/>
<dbReference type="RefSeq" id="XP_033604027.1">
    <property type="nucleotide sequence ID" value="XM_033743208.1"/>
</dbReference>
<dbReference type="PANTHER" id="PTHR35332">
    <property type="entry name" value="REGULATION OF ENOLASE PROTEIN 1"/>
    <property type="match status" value="1"/>
</dbReference>
<dbReference type="Proteomes" id="UP000799437">
    <property type="component" value="Unassembled WGS sequence"/>
</dbReference>
<dbReference type="Pfam" id="PF07081">
    <property type="entry name" value="DUF1349"/>
    <property type="match status" value="1"/>
</dbReference>
<sequence>MLLQFRYINHPLATQSPQFNPLTSSFTLTTTNPTDLYRTPPSRDIFNGPILATTVPLSKFKRARVTVSATWRTLYDQGGLIFLLPTTANRHAPFTPASASAPYPSWIKSGIEFYESSTFHSVVAANPFSDWSLAPCGEREITVEMERKGSNLWVYRVGPGGERVAVRELTWVFEDEEGKDVCVGCYTCKPKPGAEEGKLESLEVKFSGFEIEVSE</sequence>
<accession>A0A6A6WHV3</accession>